<dbReference type="Gene3D" id="2.40.160.50">
    <property type="entry name" value="membrane protein fhac: a member of the omp85/tpsb transporter family"/>
    <property type="match status" value="1"/>
</dbReference>
<proteinExistence type="predicted"/>
<reference evidence="1" key="1">
    <citation type="submission" date="2023-05" db="EMBL/GenBank/DDBJ databases">
        <authorList>
            <person name="Zhang X."/>
        </authorList>
    </citation>
    <scope>NUCLEOTIDE SEQUENCE</scope>
    <source>
        <strain evidence="1">YF14B1</strain>
    </source>
</reference>
<accession>A0AAE3QXD6</accession>
<dbReference type="RefSeq" id="WP_313987666.1">
    <property type="nucleotide sequence ID" value="NZ_JASJOS010000019.1"/>
</dbReference>
<comment type="caution">
    <text evidence="1">The sequence shown here is derived from an EMBL/GenBank/DDBJ whole genome shotgun (WGS) entry which is preliminary data.</text>
</comment>
<name>A0AAE3QXD6_9BACT</name>
<dbReference type="Proteomes" id="UP001241110">
    <property type="component" value="Unassembled WGS sequence"/>
</dbReference>
<dbReference type="AlphaFoldDB" id="A0AAE3QXD6"/>
<organism evidence="1 2">
    <name type="scientific">Xanthocytophaga flava</name>
    <dbReference type="NCBI Taxonomy" id="3048013"/>
    <lineage>
        <taxon>Bacteria</taxon>
        <taxon>Pseudomonadati</taxon>
        <taxon>Bacteroidota</taxon>
        <taxon>Cytophagia</taxon>
        <taxon>Cytophagales</taxon>
        <taxon>Rhodocytophagaceae</taxon>
        <taxon>Xanthocytophaga</taxon>
    </lineage>
</organism>
<protein>
    <submittedName>
        <fullName evidence="1">ShlB/FhaC/HecB family hemolysin secretion/activation protein</fullName>
    </submittedName>
</protein>
<evidence type="ECO:0000313" key="2">
    <source>
        <dbReference type="Proteomes" id="UP001241110"/>
    </source>
</evidence>
<evidence type="ECO:0000313" key="1">
    <source>
        <dbReference type="EMBL" id="MDJ1485300.1"/>
    </source>
</evidence>
<gene>
    <name evidence="1" type="ORF">QNI16_32715</name>
</gene>
<sequence>MICILITDTTYAQKRWLISYHFIDTLKHATLIRQLPNVVTDSVMGISIIQQSIIRLHQQGYLTASIDSAQWKKDTLFVFVHLGNQFKWARLFHSNIREDMLREVDYREKIYRDQPFKYQELANLEERILVYSEEHGYPFATIHLDSVEIKDDQIVASLQYEPGVYVVFDTIRVIGSARLKKKFLENWLRILPGQPYSQKRLTQAYNQLKQQSYLSLPQPYEVLFKNDRAYITFYADAGKASEADGVVGFQPNEQKDGKLLLTGEVNLKLNNLLNAGGSFLFNWQQIKPGSPRLNISYTQPAFLKTPIEINGVFQLLREDTSSSVLNGYVTLNQQLNFYYNLGNWSKIGIGVQRYNSRLADSTVRGTAMQADLNWLSYNVYYTYKYVDNLLYPRKGWSLNAGIAVGNKQVTPNGQIDLQIVKRSSPQFTYQIVVRKYSRLGKKGSVFFQLSAAQLFNDNLFQNELFRLGGLTSIRGFNQNFFFASDYIASTLEYRFFWEQTSYLFAFYDQAWVRTHILKTSVSDVPSGFGAGMSFSTKAGIFTIMYALGNSQARPFAIGYSKIHFGLTSRF</sequence>
<dbReference type="EMBL" id="JASJOS010000019">
    <property type="protein sequence ID" value="MDJ1485300.1"/>
    <property type="molecule type" value="Genomic_DNA"/>
</dbReference>